<dbReference type="FunFam" id="3.40.50.300:FF:002884">
    <property type="entry name" value="ATP-dependent DNA helicase"/>
    <property type="match status" value="1"/>
</dbReference>
<dbReference type="GO" id="GO:0005524">
    <property type="term" value="F:ATP binding"/>
    <property type="evidence" value="ECO:0007669"/>
    <property type="project" value="UniProtKB-KW"/>
</dbReference>
<keyword evidence="1" id="KW-0067">ATP-binding</keyword>
<dbReference type="PANTHER" id="PTHR10492">
    <property type="match status" value="1"/>
</dbReference>
<evidence type="ECO:0000259" key="4">
    <source>
        <dbReference type="Pfam" id="PF14214"/>
    </source>
</evidence>
<dbReference type="GO" id="GO:0000723">
    <property type="term" value="P:telomere maintenance"/>
    <property type="evidence" value="ECO:0007669"/>
    <property type="project" value="InterPro"/>
</dbReference>
<keyword evidence="5" id="KW-1185">Reference proteome</keyword>
<proteinExistence type="inferred from homology"/>
<protein>
    <recommendedName>
        <fullName evidence="1">ATP-dependent DNA helicase</fullName>
        <ecNumber evidence="1">5.6.2.3</ecNumber>
    </recommendedName>
</protein>
<feature type="compositionally biased region" description="Polar residues" evidence="2">
    <location>
        <begin position="654"/>
        <end position="663"/>
    </location>
</feature>
<feature type="domain" description="Helitron helicase-like" evidence="4">
    <location>
        <begin position="412"/>
        <end position="508"/>
    </location>
</feature>
<sequence length="1347" mass="153520">MNYQSSVVGGLHSQKESTDGSPMNIREFNFSRNSVISPIASDSDSEESCDDIWHVDTSNAENEYHYFSETESEDESQVVEEHQEDYNNGTSTSLGRIDYAPKLKRRRTQSKKTLSNVTKEGYKDDGDIDNECPVCGALFWYNERISKNRKAKRAVFTMCCMRGKIKLPLLQEPPEFLQGLLTNDDAISKHFRENIRSLNMMFSFTSLGGKIDNSVNSGKGPKVFKLHGENYHLIGSMKPKPKEKAKFSQLYIHDTENEVQNRISALSGNSERSKIREDLVESIMNMLRQCNVHVKTFRNAMDRFNDEEDSQELCLKLIHNRVKDGRVYNLPTSSEVAGLVVGDFRINMDKRDIILEKNSGKLKRIHELHPCYLPLQYPLIFPYGEDGFRLGIQHGYTGNKKNKKPNISMREFFAYRIQIRKVGSQALLLSRRLLQQFLVDAYTMIETHRLRYIRKNQANLRSLSFSKFVAASNQGLSSLPIEGNRIIIPSSFTGGPRDKFPCAEDIDRIISAEIPERTEEPILYEIVRDTMIHGPCGVVNKDSPCMIDGKCSKFFPRKIVEKTTVDSQGYPVYRRRDNGAFIEKRGIHLDNRFVVPYNKELLLGYNAHINVEWCNQSRFIKYLFKYINKGHDCVTATVTQKSKSDAMGSEDNSDTTNSGNNANPAEGDEEETVDEIKKYFEARYISACEATWRILAFPTHYRSTPVEKLTFHLEGDQPVIYREGDTVDTVMARAKTTKTMFLAWFDCCENYPEARLLTYAELPTKFIYDAKATVWKKRKKGFAIGRLTPVSPSAGELFYLRVLINKVKGPRSYDDIKTVDGILYPSFEDVCYELGLLDDDKEYIEALKECSFWATGSYVRRLFAQMLLSESLSTLRLVWDSTKDILSEDVLYLERKKRRNPNLILTEEQIENITLLMIDKLLRKNNTSLERWKTMPQPVDNDQYSHGNQLLEDELNYPQEELRTRHQELFRQLTDEQRTVYEEIMASVNTSSGGVYFVYGYGGTGKTFIWNLLSASIRSRGDIVLNVASSGIAALLLPGGRTAHSRFSIPINPDEFSTCKIQPGSDQAELISKASLIIWDEAPMMSRHCFEALDRSLCDIMKTTNETPFGGKVVVFGGDFRQILPVIPKGNRTDIVMAALNSSYLWKYCKRIYLSSDSIDPADTKSKDDSVFTPDFLNSIKASGLPNHSLRLRIGTPVMLLRNLNTNEGLCNGTRLKITQLGNHLLEAKVITGTRAGEKVFLHRILITPTDSKLPFKMRRRQFPLKVAFAMTINKSQGQTLAKVGLFLPRPVFSHGQLYVAVSRVKSRKGLKILITDKDGACPQSSTMNVVYKEVFQNLFEEKDTQS</sequence>
<dbReference type="GeneID" id="130495713"/>
<dbReference type="GO" id="GO:0043139">
    <property type="term" value="F:5'-3' DNA helicase activity"/>
    <property type="evidence" value="ECO:0007669"/>
    <property type="project" value="UniProtKB-EC"/>
</dbReference>
<accession>A0A9W3BVA6</accession>
<dbReference type="InterPro" id="IPR010285">
    <property type="entry name" value="DNA_helicase_pif1-like_DEAD"/>
</dbReference>
<keyword evidence="1" id="KW-0227">DNA damage</keyword>
<keyword evidence="1" id="KW-0378">Hydrolase</keyword>
<reference evidence="6" key="2">
    <citation type="submission" date="2025-08" db="UniProtKB">
        <authorList>
            <consortium name="RefSeq"/>
        </authorList>
    </citation>
    <scope>IDENTIFICATION</scope>
    <source>
        <tissue evidence="6">Leaf</tissue>
    </source>
</reference>
<feature type="domain" description="DNA helicase Pif1-like DEAD-box helicase" evidence="3">
    <location>
        <begin position="972"/>
        <end position="1181"/>
    </location>
</feature>
<comment type="cofactor">
    <cofactor evidence="1">
        <name>Mg(2+)</name>
        <dbReference type="ChEBI" id="CHEBI:18420"/>
    </cofactor>
</comment>
<keyword evidence="1" id="KW-0233">DNA recombination</keyword>
<dbReference type="EC" id="5.6.2.3" evidence="1"/>
<dbReference type="GO" id="GO:0006281">
    <property type="term" value="P:DNA repair"/>
    <property type="evidence" value="ECO:0007669"/>
    <property type="project" value="UniProtKB-KW"/>
</dbReference>
<dbReference type="Pfam" id="PF14214">
    <property type="entry name" value="Helitron_like_N"/>
    <property type="match status" value="1"/>
</dbReference>
<dbReference type="InterPro" id="IPR027417">
    <property type="entry name" value="P-loop_NTPase"/>
</dbReference>
<reference evidence="5" key="1">
    <citation type="journal article" date="2019" name="Database">
        <title>The radish genome database (RadishGD): an integrated information resource for radish genomics.</title>
        <authorList>
            <person name="Yu H.J."/>
            <person name="Baek S."/>
            <person name="Lee Y.J."/>
            <person name="Cho A."/>
            <person name="Mun J.H."/>
        </authorList>
    </citation>
    <scope>NUCLEOTIDE SEQUENCE [LARGE SCALE GENOMIC DNA]</scope>
    <source>
        <strain evidence="5">cv. WK10039</strain>
    </source>
</reference>
<gene>
    <name evidence="6" type="primary">LOC130495713</name>
</gene>
<evidence type="ECO:0000313" key="5">
    <source>
        <dbReference type="Proteomes" id="UP000504610"/>
    </source>
</evidence>
<dbReference type="GO" id="GO:0006310">
    <property type="term" value="P:DNA recombination"/>
    <property type="evidence" value="ECO:0007669"/>
    <property type="project" value="UniProtKB-KW"/>
</dbReference>
<comment type="similarity">
    <text evidence="1">Belongs to the helicase family.</text>
</comment>
<name>A0A9W3BVA6_RAPSA</name>
<dbReference type="KEGG" id="rsz:130495713"/>
<organism evidence="5 6">
    <name type="scientific">Raphanus sativus</name>
    <name type="common">Radish</name>
    <name type="synonym">Raphanus raphanistrum var. sativus</name>
    <dbReference type="NCBI Taxonomy" id="3726"/>
    <lineage>
        <taxon>Eukaryota</taxon>
        <taxon>Viridiplantae</taxon>
        <taxon>Streptophyta</taxon>
        <taxon>Embryophyta</taxon>
        <taxon>Tracheophyta</taxon>
        <taxon>Spermatophyta</taxon>
        <taxon>Magnoliopsida</taxon>
        <taxon>eudicotyledons</taxon>
        <taxon>Gunneridae</taxon>
        <taxon>Pentapetalae</taxon>
        <taxon>rosids</taxon>
        <taxon>malvids</taxon>
        <taxon>Brassicales</taxon>
        <taxon>Brassicaceae</taxon>
        <taxon>Brassiceae</taxon>
        <taxon>Raphanus</taxon>
    </lineage>
</organism>
<dbReference type="RefSeq" id="XP_056843179.1">
    <property type="nucleotide sequence ID" value="XM_056987199.1"/>
</dbReference>
<dbReference type="PANTHER" id="PTHR10492:SF101">
    <property type="entry name" value="ATP-DEPENDENT DNA HELICASE"/>
    <property type="match status" value="1"/>
</dbReference>
<comment type="catalytic activity">
    <reaction evidence="1">
        <text>ATP + H2O = ADP + phosphate + H(+)</text>
        <dbReference type="Rhea" id="RHEA:13065"/>
        <dbReference type="ChEBI" id="CHEBI:15377"/>
        <dbReference type="ChEBI" id="CHEBI:15378"/>
        <dbReference type="ChEBI" id="CHEBI:30616"/>
        <dbReference type="ChEBI" id="CHEBI:43474"/>
        <dbReference type="ChEBI" id="CHEBI:456216"/>
        <dbReference type="EC" id="5.6.2.3"/>
    </reaction>
</comment>
<dbReference type="GO" id="GO:0016787">
    <property type="term" value="F:hydrolase activity"/>
    <property type="evidence" value="ECO:0007669"/>
    <property type="project" value="UniProtKB-KW"/>
</dbReference>
<dbReference type="SUPFAM" id="SSF52540">
    <property type="entry name" value="P-loop containing nucleoside triphosphate hydrolases"/>
    <property type="match status" value="2"/>
</dbReference>
<keyword evidence="1" id="KW-0234">DNA repair</keyword>
<dbReference type="Gene3D" id="3.40.50.300">
    <property type="entry name" value="P-loop containing nucleotide triphosphate hydrolases"/>
    <property type="match status" value="2"/>
</dbReference>
<keyword evidence="1" id="KW-0547">Nucleotide-binding</keyword>
<dbReference type="Pfam" id="PF05970">
    <property type="entry name" value="PIF1"/>
    <property type="match status" value="1"/>
</dbReference>
<keyword evidence="1" id="KW-0347">Helicase</keyword>
<evidence type="ECO:0000313" key="6">
    <source>
        <dbReference type="RefSeq" id="XP_056843179.1"/>
    </source>
</evidence>
<dbReference type="Proteomes" id="UP000504610">
    <property type="component" value="Chromosome 6"/>
</dbReference>
<dbReference type="InterPro" id="IPR025476">
    <property type="entry name" value="Helitron_helicase-like"/>
</dbReference>
<feature type="region of interest" description="Disordered" evidence="2">
    <location>
        <begin position="641"/>
        <end position="672"/>
    </location>
</feature>
<dbReference type="CDD" id="cd18809">
    <property type="entry name" value="SF1_C_RecD"/>
    <property type="match status" value="1"/>
</dbReference>
<evidence type="ECO:0000256" key="1">
    <source>
        <dbReference type="RuleBase" id="RU363044"/>
    </source>
</evidence>
<evidence type="ECO:0000256" key="2">
    <source>
        <dbReference type="SAM" id="MobiDB-lite"/>
    </source>
</evidence>
<evidence type="ECO:0000259" key="3">
    <source>
        <dbReference type="Pfam" id="PF05970"/>
    </source>
</evidence>
<feature type="region of interest" description="Disordered" evidence="2">
    <location>
        <begin position="1"/>
        <end position="22"/>
    </location>
</feature>
<dbReference type="OrthoDB" id="1735618at2759"/>